<dbReference type="Gene3D" id="3.40.50.720">
    <property type="entry name" value="NAD(P)-binding Rossmann-like Domain"/>
    <property type="match status" value="1"/>
</dbReference>
<comment type="caution">
    <text evidence="7">The sequence shown here is derived from an EMBL/GenBank/DDBJ whole genome shotgun (WGS) entry which is preliminary data.</text>
</comment>
<dbReference type="SUPFAM" id="SSF50129">
    <property type="entry name" value="GroES-like"/>
    <property type="match status" value="1"/>
</dbReference>
<evidence type="ECO:0000256" key="2">
    <source>
        <dbReference type="ARBA" id="ARBA00008072"/>
    </source>
</evidence>
<keyword evidence="5" id="KW-0560">Oxidoreductase</keyword>
<dbReference type="InterPro" id="IPR013154">
    <property type="entry name" value="ADH-like_N"/>
</dbReference>
<evidence type="ECO:0000313" key="7">
    <source>
        <dbReference type="EMBL" id="MEL3957505.1"/>
    </source>
</evidence>
<dbReference type="Gene3D" id="3.90.180.10">
    <property type="entry name" value="Medium-chain alcohol dehydrogenases, catalytic domain"/>
    <property type="match status" value="1"/>
</dbReference>
<dbReference type="PANTHER" id="PTHR43161">
    <property type="entry name" value="SORBITOL DEHYDROGENASE"/>
    <property type="match status" value="1"/>
</dbReference>
<dbReference type="EMBL" id="JBBYAK010000001">
    <property type="protein sequence ID" value="MEL3957505.1"/>
    <property type="molecule type" value="Genomic_DNA"/>
</dbReference>
<dbReference type="RefSeq" id="WP_251242040.1">
    <property type="nucleotide sequence ID" value="NZ_CP159977.1"/>
</dbReference>
<evidence type="ECO:0000256" key="1">
    <source>
        <dbReference type="ARBA" id="ARBA00001947"/>
    </source>
</evidence>
<comment type="cofactor">
    <cofactor evidence="1">
        <name>Zn(2+)</name>
        <dbReference type="ChEBI" id="CHEBI:29105"/>
    </cofactor>
</comment>
<feature type="domain" description="Alcohol dehydrogenase-like N-terminal" evidence="6">
    <location>
        <begin position="1"/>
        <end position="83"/>
    </location>
</feature>
<evidence type="ECO:0000256" key="3">
    <source>
        <dbReference type="ARBA" id="ARBA00022723"/>
    </source>
</evidence>
<gene>
    <name evidence="7" type="ORF">NST17_09895</name>
</gene>
<keyword evidence="3" id="KW-0479">Metal-binding</keyword>
<reference evidence="7 8" key="1">
    <citation type="submission" date="2024-03" db="EMBL/GenBank/DDBJ databases">
        <title>Bacilli Hybrid Assemblies.</title>
        <authorList>
            <person name="Kovac J."/>
        </authorList>
    </citation>
    <scope>NUCLEOTIDE SEQUENCE [LARGE SCALE GENOMIC DNA]</scope>
    <source>
        <strain evidence="7 8">FSL M8-0022</strain>
    </source>
</reference>
<protein>
    <submittedName>
        <fullName evidence="7">Alcohol dehydrogenase catalytic domain-containing protein</fullName>
    </submittedName>
</protein>
<organism evidence="7 8">
    <name type="scientific">Caldifermentibacillus hisashii</name>
    <dbReference type="NCBI Taxonomy" id="996558"/>
    <lineage>
        <taxon>Bacteria</taxon>
        <taxon>Bacillati</taxon>
        <taxon>Bacillota</taxon>
        <taxon>Bacilli</taxon>
        <taxon>Bacillales</taxon>
        <taxon>Bacillaceae</taxon>
        <taxon>Caldifermentibacillus</taxon>
    </lineage>
</organism>
<evidence type="ECO:0000256" key="5">
    <source>
        <dbReference type="ARBA" id="ARBA00023002"/>
    </source>
</evidence>
<evidence type="ECO:0000313" key="8">
    <source>
        <dbReference type="Proteomes" id="UP001459714"/>
    </source>
</evidence>
<sequence>MPLVLGLEFSGIVTEIGTGVTNVKVGDRVAVEPILYCGHCEFCLRGDYNLCKYTNAGFIGLSDDGGFAEYVVTDVFRVHKLPDNLTLEEGALVEPTAVAIHAVRKSGLRVGQTSAIFGAGPIDWLTNTPCCKKSRCYRNICCRCFP</sequence>
<evidence type="ECO:0000259" key="6">
    <source>
        <dbReference type="Pfam" id="PF08240"/>
    </source>
</evidence>
<dbReference type="InterPro" id="IPR011032">
    <property type="entry name" value="GroES-like_sf"/>
</dbReference>
<dbReference type="Proteomes" id="UP001459714">
    <property type="component" value="Unassembled WGS sequence"/>
</dbReference>
<keyword evidence="4" id="KW-0862">Zinc</keyword>
<proteinExistence type="inferred from homology"/>
<accession>A0ABU9JXF8</accession>
<dbReference type="Pfam" id="PF08240">
    <property type="entry name" value="ADH_N"/>
    <property type="match status" value="1"/>
</dbReference>
<comment type="similarity">
    <text evidence="2">Belongs to the zinc-containing alcohol dehydrogenase family.</text>
</comment>
<evidence type="ECO:0000256" key="4">
    <source>
        <dbReference type="ARBA" id="ARBA00022833"/>
    </source>
</evidence>
<keyword evidence="8" id="KW-1185">Reference proteome</keyword>
<name>A0ABU9JXF8_9BACI</name>
<dbReference type="PANTHER" id="PTHR43161:SF23">
    <property type="entry name" value="(R,R)-BUTANEDIOL DEHYDROGENASE-RELATED"/>
    <property type="match status" value="1"/>
</dbReference>